<accession>A0A9E1F9B3</accession>
<feature type="non-terminal residue" evidence="1">
    <location>
        <position position="1"/>
    </location>
</feature>
<dbReference type="Proteomes" id="UP000824019">
    <property type="component" value="Unassembled WGS sequence"/>
</dbReference>
<comment type="caution">
    <text evidence="1">The sequence shown here is derived from an EMBL/GenBank/DDBJ whole genome shotgun (WGS) entry which is preliminary data.</text>
</comment>
<gene>
    <name evidence="1" type="ORF">KIC69_06060</name>
</gene>
<dbReference type="EMBL" id="JAHAKR010000265">
    <property type="protein sequence ID" value="MBS5830373.1"/>
    <property type="molecule type" value="Genomic_DNA"/>
</dbReference>
<evidence type="ECO:0008006" key="3">
    <source>
        <dbReference type="Google" id="ProtNLM"/>
    </source>
</evidence>
<name>A0A9E1F9B3_9BACT</name>
<evidence type="ECO:0000313" key="2">
    <source>
        <dbReference type="Proteomes" id="UP000824019"/>
    </source>
</evidence>
<organism evidence="1 2">
    <name type="scientific">Campylobacter concisus</name>
    <dbReference type="NCBI Taxonomy" id="199"/>
    <lineage>
        <taxon>Bacteria</taxon>
        <taxon>Pseudomonadati</taxon>
        <taxon>Campylobacterota</taxon>
        <taxon>Epsilonproteobacteria</taxon>
        <taxon>Campylobacterales</taxon>
        <taxon>Campylobacteraceae</taxon>
        <taxon>Campylobacter</taxon>
    </lineage>
</organism>
<evidence type="ECO:0000313" key="1">
    <source>
        <dbReference type="EMBL" id="MBS5830373.1"/>
    </source>
</evidence>
<dbReference type="AlphaFoldDB" id="A0A9E1F9B3"/>
<proteinExistence type="predicted"/>
<protein>
    <recommendedName>
        <fullName evidence="3">Outer membrane liproprotein</fullName>
    </recommendedName>
</protein>
<sequence length="256" mass="28781">EREKSPQKTKRAKGSEMLRATLLAIFAAVFLTGCVAKASLCLSCEGIDGVQSASISSQDKTYFEEVLRIPADCSACKGRGDGVFINGVKYRSDVAINCCLEKNMIDINVGLKKVYFHRIVDARSSARSIYYTREDGSGVVFNSNPRLEVLFYMFLKRELNSRGIVVVDTQTSPYTYRLDFRFDELRGTYSRSSEILNGHLYGELVLSDINFKKRIPISTRHHVEELEASRSGQFDFFIALLVKQAAIKVADEITKL</sequence>
<reference evidence="1" key="1">
    <citation type="submission" date="2021-02" db="EMBL/GenBank/DDBJ databases">
        <title>Infant gut strain persistence is associated with maternal origin, phylogeny, and functional potential including surface adhesion and iron acquisition.</title>
        <authorList>
            <person name="Lou Y.C."/>
        </authorList>
    </citation>
    <scope>NUCLEOTIDE SEQUENCE</scope>
    <source>
        <strain evidence="1">L3_101_000G1_dasL3_101_000G1_concoct_7_sub</strain>
    </source>
</reference>